<evidence type="ECO:0000256" key="1">
    <source>
        <dbReference type="ARBA" id="ARBA00022630"/>
    </source>
</evidence>
<dbReference type="PANTHER" id="PTHR23023">
    <property type="entry name" value="DIMETHYLANILINE MONOOXYGENASE"/>
    <property type="match status" value="1"/>
</dbReference>
<comment type="caution">
    <text evidence="4">The sequence shown here is derived from an EMBL/GenBank/DDBJ whole genome shotgun (WGS) entry which is preliminary data.</text>
</comment>
<dbReference type="EMBL" id="JAUIQD010000007">
    <property type="protein sequence ID" value="KAK3343395.1"/>
    <property type="molecule type" value="Genomic_DNA"/>
</dbReference>
<evidence type="ECO:0000256" key="2">
    <source>
        <dbReference type="ARBA" id="ARBA00022827"/>
    </source>
</evidence>
<keyword evidence="1" id="KW-0285">Flavoprotein</keyword>
<sequence length="590" mass="65472">MIDTLIIGAGPSGLCAAKTILQHNKAADVVLVDGHGSVGGVWSKEQLYPTLKTNNLFSTMDFSDFPMDPARFGVQPGQHVTGEVMHAYLSAYAEHFKILHRIRFNTQVVEVRRRDASEEVPCGWDVEVGGGEMLQCERLVVATGVLNAPHLPHIDGEKDFSGPFIHSSELGRQAESLMSSPDIQTVAVIGGCKSAYDAVYLAASTGHKVEWIIRQSGRGPTWVFPTHTFLGPFEAWREKLVTRRIVSFMSPCNWPDYSGFAWLRSFLHTNSVGKFIAQKFWESIHADTARDCRYRDSKEFEVLEPEQSPFWYGTASGTLNYDQDFLSFISNGQVHIHRADISHLSPSSIHLRPNGASPYSLTVDAAIASTGYSAKPTITFSPASSHSSLGIPTTSLSPEHSARWANLDQQADLTIGSQFPRLLIGPHRSPRSTHPQKFHPGATSAAETPYTPWRLYRGIAPPGLTAAGDRSLVFVGMFSNIANTIRLEVQCLWAVAYFCGGLGDSVREDVVGGRVMRETALFQRYTELRSPYGHGRLYPDLVFDQLPYWDVLLHDLGLETRRKGGWRELVEAYGQEDYRGIVDEWIASRG</sequence>
<dbReference type="SUPFAM" id="SSF51905">
    <property type="entry name" value="FAD/NAD(P)-binding domain"/>
    <property type="match status" value="1"/>
</dbReference>
<dbReference type="GO" id="GO:0016491">
    <property type="term" value="F:oxidoreductase activity"/>
    <property type="evidence" value="ECO:0007669"/>
    <property type="project" value="UniProtKB-KW"/>
</dbReference>
<keyword evidence="2" id="KW-0274">FAD</keyword>
<keyword evidence="5" id="KW-1185">Reference proteome</keyword>
<dbReference type="Gene3D" id="3.50.50.60">
    <property type="entry name" value="FAD/NAD(P)-binding domain"/>
    <property type="match status" value="1"/>
</dbReference>
<proteinExistence type="predicted"/>
<gene>
    <name evidence="4" type="ORF">B0T25DRAFT_462642</name>
</gene>
<evidence type="ECO:0000256" key="3">
    <source>
        <dbReference type="ARBA" id="ARBA00023002"/>
    </source>
</evidence>
<name>A0AAJ0M923_9PEZI</name>
<dbReference type="Proteomes" id="UP001275084">
    <property type="component" value="Unassembled WGS sequence"/>
</dbReference>
<protein>
    <submittedName>
        <fullName evidence="4">Cofactor FMO1 FAD enzyme</fullName>
    </submittedName>
</protein>
<dbReference type="AlphaFoldDB" id="A0AAJ0M923"/>
<organism evidence="4 5">
    <name type="scientific">Lasiosphaeria hispida</name>
    <dbReference type="NCBI Taxonomy" id="260671"/>
    <lineage>
        <taxon>Eukaryota</taxon>
        <taxon>Fungi</taxon>
        <taxon>Dikarya</taxon>
        <taxon>Ascomycota</taxon>
        <taxon>Pezizomycotina</taxon>
        <taxon>Sordariomycetes</taxon>
        <taxon>Sordariomycetidae</taxon>
        <taxon>Sordariales</taxon>
        <taxon>Lasiosphaeriaceae</taxon>
        <taxon>Lasiosphaeria</taxon>
    </lineage>
</organism>
<reference evidence="4" key="2">
    <citation type="submission" date="2023-06" db="EMBL/GenBank/DDBJ databases">
        <authorList>
            <consortium name="Lawrence Berkeley National Laboratory"/>
            <person name="Haridas S."/>
            <person name="Hensen N."/>
            <person name="Bonometti L."/>
            <person name="Westerberg I."/>
            <person name="Brannstrom I.O."/>
            <person name="Guillou S."/>
            <person name="Cros-Aarteil S."/>
            <person name="Calhoun S."/>
            <person name="Kuo A."/>
            <person name="Mondo S."/>
            <person name="Pangilinan J."/>
            <person name="Riley R."/>
            <person name="Labutti K."/>
            <person name="Andreopoulos B."/>
            <person name="Lipzen A."/>
            <person name="Chen C."/>
            <person name="Yanf M."/>
            <person name="Daum C."/>
            <person name="Ng V."/>
            <person name="Clum A."/>
            <person name="Steindorff A."/>
            <person name="Ohm R."/>
            <person name="Martin F."/>
            <person name="Silar P."/>
            <person name="Natvig D."/>
            <person name="Lalanne C."/>
            <person name="Gautier V."/>
            <person name="Ament-Velasquez S.L."/>
            <person name="Kruys A."/>
            <person name="Hutchinson M.I."/>
            <person name="Powell A.J."/>
            <person name="Barry K."/>
            <person name="Miller A.N."/>
            <person name="Grigoriev I.V."/>
            <person name="Debuchy R."/>
            <person name="Gladieux P."/>
            <person name="Thoren M.H."/>
            <person name="Johannesson H."/>
        </authorList>
    </citation>
    <scope>NUCLEOTIDE SEQUENCE</scope>
    <source>
        <strain evidence="4">CBS 955.72</strain>
    </source>
</reference>
<reference evidence="4" key="1">
    <citation type="journal article" date="2023" name="Mol. Phylogenet. Evol.">
        <title>Genome-scale phylogeny and comparative genomics of the fungal order Sordariales.</title>
        <authorList>
            <person name="Hensen N."/>
            <person name="Bonometti L."/>
            <person name="Westerberg I."/>
            <person name="Brannstrom I.O."/>
            <person name="Guillou S."/>
            <person name="Cros-Aarteil S."/>
            <person name="Calhoun S."/>
            <person name="Haridas S."/>
            <person name="Kuo A."/>
            <person name="Mondo S."/>
            <person name="Pangilinan J."/>
            <person name="Riley R."/>
            <person name="LaButti K."/>
            <person name="Andreopoulos B."/>
            <person name="Lipzen A."/>
            <person name="Chen C."/>
            <person name="Yan M."/>
            <person name="Daum C."/>
            <person name="Ng V."/>
            <person name="Clum A."/>
            <person name="Steindorff A."/>
            <person name="Ohm R.A."/>
            <person name="Martin F."/>
            <person name="Silar P."/>
            <person name="Natvig D.O."/>
            <person name="Lalanne C."/>
            <person name="Gautier V."/>
            <person name="Ament-Velasquez S.L."/>
            <person name="Kruys A."/>
            <person name="Hutchinson M.I."/>
            <person name="Powell A.J."/>
            <person name="Barry K."/>
            <person name="Miller A.N."/>
            <person name="Grigoriev I.V."/>
            <person name="Debuchy R."/>
            <person name="Gladieux P."/>
            <person name="Hiltunen Thoren M."/>
            <person name="Johannesson H."/>
        </authorList>
    </citation>
    <scope>NUCLEOTIDE SEQUENCE</scope>
    <source>
        <strain evidence="4">CBS 955.72</strain>
    </source>
</reference>
<evidence type="ECO:0000313" key="4">
    <source>
        <dbReference type="EMBL" id="KAK3343395.1"/>
    </source>
</evidence>
<dbReference type="InterPro" id="IPR036188">
    <property type="entry name" value="FAD/NAD-bd_sf"/>
</dbReference>
<dbReference type="Pfam" id="PF13738">
    <property type="entry name" value="Pyr_redox_3"/>
    <property type="match status" value="1"/>
</dbReference>
<evidence type="ECO:0000313" key="5">
    <source>
        <dbReference type="Proteomes" id="UP001275084"/>
    </source>
</evidence>
<accession>A0AAJ0M923</accession>
<keyword evidence="3" id="KW-0560">Oxidoreductase</keyword>
<dbReference type="InterPro" id="IPR050346">
    <property type="entry name" value="FMO-like"/>
</dbReference>